<protein>
    <submittedName>
        <fullName evidence="2">Uncharacterized protein</fullName>
    </submittedName>
</protein>
<feature type="compositionally biased region" description="Basic and acidic residues" evidence="1">
    <location>
        <begin position="65"/>
        <end position="81"/>
    </location>
</feature>
<reference evidence="3" key="1">
    <citation type="submission" date="2016-03" db="EMBL/GenBank/DDBJ databases">
        <authorList>
            <person name="Sibley D."/>
            <person name="Venepally P."/>
            <person name="Karamycheva S."/>
            <person name="Hadjithomas M."/>
            <person name="Khan A."/>
            <person name="Brunk B."/>
            <person name="Roos D."/>
            <person name="Caler E."/>
            <person name="Lorenzi H."/>
        </authorList>
    </citation>
    <scope>NUCLEOTIDE SEQUENCE [LARGE SCALE GENOMIC DNA]</scope>
    <source>
        <strain evidence="3">TgCatPRC2</strain>
    </source>
</reference>
<feature type="compositionally biased region" description="Low complexity" evidence="1">
    <location>
        <begin position="2172"/>
        <end position="2191"/>
    </location>
</feature>
<feature type="compositionally biased region" description="Low complexity" evidence="1">
    <location>
        <begin position="318"/>
        <end position="328"/>
    </location>
</feature>
<feature type="region of interest" description="Disordered" evidence="1">
    <location>
        <begin position="293"/>
        <end position="388"/>
    </location>
</feature>
<feature type="region of interest" description="Disordered" evidence="1">
    <location>
        <begin position="1"/>
        <end position="117"/>
    </location>
</feature>
<feature type="compositionally biased region" description="Low complexity" evidence="1">
    <location>
        <begin position="2247"/>
        <end position="2272"/>
    </location>
</feature>
<feature type="compositionally biased region" description="Low complexity" evidence="1">
    <location>
        <begin position="82"/>
        <end position="103"/>
    </location>
</feature>
<feature type="compositionally biased region" description="Low complexity" evidence="1">
    <location>
        <begin position="2041"/>
        <end position="2052"/>
    </location>
</feature>
<feature type="region of interest" description="Disordered" evidence="1">
    <location>
        <begin position="921"/>
        <end position="998"/>
    </location>
</feature>
<evidence type="ECO:0000256" key="1">
    <source>
        <dbReference type="SAM" id="MobiDB-lite"/>
    </source>
</evidence>
<feature type="region of interest" description="Disordered" evidence="1">
    <location>
        <begin position="1675"/>
        <end position="1769"/>
    </location>
</feature>
<feature type="region of interest" description="Disordered" evidence="1">
    <location>
        <begin position="1950"/>
        <end position="1972"/>
    </location>
</feature>
<dbReference type="Proteomes" id="UP000075225">
    <property type="component" value="Unassembled WGS sequence"/>
</dbReference>
<gene>
    <name evidence="2" type="ORF">TGPRC2_227300</name>
</gene>
<feature type="compositionally biased region" description="Low complexity" evidence="1">
    <location>
        <begin position="336"/>
        <end position="355"/>
    </location>
</feature>
<dbReference type="VEuPathDB" id="ToxoDB:TGPRC2_227300"/>
<feature type="region of interest" description="Disordered" evidence="1">
    <location>
        <begin position="2234"/>
        <end position="2272"/>
    </location>
</feature>
<feature type="compositionally biased region" description="Low complexity" evidence="1">
    <location>
        <begin position="362"/>
        <end position="377"/>
    </location>
</feature>
<feature type="region of interest" description="Disordered" evidence="1">
    <location>
        <begin position="2172"/>
        <end position="2193"/>
    </location>
</feature>
<feature type="compositionally biased region" description="Polar residues" evidence="1">
    <location>
        <begin position="1954"/>
        <end position="1966"/>
    </location>
</feature>
<feature type="compositionally biased region" description="Polar residues" evidence="1">
    <location>
        <begin position="760"/>
        <end position="778"/>
    </location>
</feature>
<feature type="compositionally biased region" description="Basic and acidic residues" evidence="1">
    <location>
        <begin position="544"/>
        <end position="554"/>
    </location>
</feature>
<feature type="compositionally biased region" description="Polar residues" evidence="1">
    <location>
        <begin position="48"/>
        <end position="64"/>
    </location>
</feature>
<dbReference type="PANTHER" id="PTHR24216:SF65">
    <property type="entry name" value="PAXILLIN-LIKE PROTEIN 1"/>
    <property type="match status" value="1"/>
</dbReference>
<dbReference type="OrthoDB" id="333889at2759"/>
<dbReference type="PANTHER" id="PTHR24216">
    <property type="entry name" value="PAXILLIN-RELATED"/>
    <property type="match status" value="1"/>
</dbReference>
<feature type="region of interest" description="Disordered" evidence="1">
    <location>
        <begin position="524"/>
        <end position="579"/>
    </location>
</feature>
<feature type="compositionally biased region" description="Polar residues" evidence="1">
    <location>
        <begin position="2053"/>
        <end position="2068"/>
    </location>
</feature>
<evidence type="ECO:0000313" key="2">
    <source>
        <dbReference type="EMBL" id="KYK65002.1"/>
    </source>
</evidence>
<feature type="region of interest" description="Disordered" evidence="1">
    <location>
        <begin position="192"/>
        <end position="280"/>
    </location>
</feature>
<accession>A0A151H6P3</accession>
<feature type="region of interest" description="Disordered" evidence="1">
    <location>
        <begin position="689"/>
        <end position="778"/>
    </location>
</feature>
<feature type="compositionally biased region" description="Polar residues" evidence="1">
    <location>
        <begin position="1697"/>
        <end position="1708"/>
    </location>
</feature>
<feature type="region of interest" description="Disordered" evidence="1">
    <location>
        <begin position="1872"/>
        <end position="1901"/>
    </location>
</feature>
<proteinExistence type="predicted"/>
<feature type="compositionally biased region" description="Basic and acidic residues" evidence="1">
    <location>
        <begin position="239"/>
        <end position="264"/>
    </location>
</feature>
<feature type="compositionally biased region" description="Low complexity" evidence="1">
    <location>
        <begin position="12"/>
        <end position="29"/>
    </location>
</feature>
<feature type="compositionally biased region" description="Low complexity" evidence="1">
    <location>
        <begin position="1888"/>
        <end position="1901"/>
    </location>
</feature>
<feature type="compositionally biased region" description="Basic and acidic residues" evidence="1">
    <location>
        <begin position="2069"/>
        <end position="2106"/>
    </location>
</feature>
<evidence type="ECO:0000313" key="3">
    <source>
        <dbReference type="Proteomes" id="UP000075225"/>
    </source>
</evidence>
<feature type="compositionally biased region" description="Basic and acidic residues" evidence="1">
    <location>
        <begin position="1676"/>
        <end position="1692"/>
    </location>
</feature>
<feature type="region of interest" description="Disordered" evidence="1">
    <location>
        <begin position="2038"/>
        <end position="2108"/>
    </location>
</feature>
<name>A0A151H6P3_TOXGO</name>
<organism evidence="2 3">
    <name type="scientific">Toxoplasma gondii TgCatPRC2</name>
    <dbReference type="NCBI Taxonomy" id="1130821"/>
    <lineage>
        <taxon>Eukaryota</taxon>
        <taxon>Sar</taxon>
        <taxon>Alveolata</taxon>
        <taxon>Apicomplexa</taxon>
        <taxon>Conoidasida</taxon>
        <taxon>Coccidia</taxon>
        <taxon>Eucoccidiorida</taxon>
        <taxon>Eimeriorina</taxon>
        <taxon>Sarcocystidae</taxon>
        <taxon>Toxoplasma</taxon>
    </lineage>
</organism>
<sequence length="2457" mass="260297">MRRKAWSLLSLPAGGAQPRRAQRRSGAGPFFVWGDVRNQRRRQRSGIEGSSLSRSFSANVSGRQSRTEVQEGVPKMDESSRSSRSSLLRSRTAAPPADALTPPANCPATLRFPDVPQTASRSRGFVRRDESVFPAFCHIHILYRTSLEFCRGASASSAGFADFVFPCTPLPRHRLTACRGCRSLSSSSHAEFRQIRRRELRSSSPILPGGPAGRRARDSFAPAKPPPASCFEEIAADDNAGRRSSPADRANHRDSSENQREGRGRLPVSPETARGNREASRCWERGTFAARHPAVTSQPHEDLHGSPYPQAPLEDASGRSSAADGSASTFRPPRGSYSASSTSVHTSSSSPSSPSSSPPVSSPASASASPSCVASPSSPSPGFPSLSSSIAESTSRRVSSCFAQPQEFCGVVKLARKAATEAASVGRLSGAARQQRELEVSLLWRQLEQQVLGEGLLPLQFLAPSELSLLLSWCARGGFFSLPLFLKVAEIAAPQLPLWPARDVQTLLLAVDRFVAAHGLQEGDKRLHGGGAAGPEEEGQGGEGGERGEEGGWEKRRRRQTLQTNANRSRDEEAVAASTVEAGVSAELPQSSPHVVSAPASRPSASVSHASYSIASSPCSSASPLCSSSLCGEEGEAPAAVRAGRLLFTAGFQHLLAHLPAYRPRHLRNLFDVFIAHEALLAPEALDADREASGVPASDGRTRRLASPPGERGRQEMETLEQSEADEKGRMNSRTLIRLARAASTSVDPNQRREKPPGSCSFTAGVSDQTPCSSSSPGVSLPFQLAREVAARAHLLSPAALCETAFFFFTLSSRGKTYSMSLPAAATFPTRFPPLSPSLSSVLSEDLSHSSPCPDPSSSWSSASSVAASFASLSSSSSLAELAMAVGTLVARRLLEASAAQPPRGEDGKEQKTGEMSVGLGAATISPLPPSSLLRVPTEDASQPRRKGRSDPEAFAFNAPPKVHSSSEGAWETGGRGRSRPSGDGEANATPDASALRPVDGETYAKAAHVFCRLAYAAEKRASEAETRARRQGREDGETVEATRRFWRHFLHIWLLPHLRAALAEQQSLARLLLQIHERKRVPRTPARVPFSGGACTPSSSLATSAALQPLPFSATYLGMVANALTFCPFSPCLPSPSHPSVTSFSASASSSSSDLSFHSLPSEASFSASSVSCSPHPSSAFTASSTSSAPHSFSSARDLVSVSSSSELLGLVWRELLSPAVLRVASQEILLRSLALMAAAAARCRALRESERTRVFEELLDPALRCLDREANEERRRQIHAEKKRKNTKNATAAGLPEKLLADAFAAVFASSPSSSSFFLTNAGLPHLFYLLCARVDNSLEVVPLDILVYILRAFSNVYVTLGSPQLCSSPVSPSLSPSSLSPASSVSSCFPASSRLSPSETGVSSAHLPGLQAALLGLFQRACNTRLRAAFLSVDATVSLRTSSLRGSSLQPAAREASLASASGLSPDCLHALLAACTRFGKVPVELVCAINRELTGFAAPVPRPPAAGRPQGLRFVRTQGDSVQHVAAARRAIVRSLAPPTVPLSHVLTALSALSRLPFRRRFSPQWEALEQALIFHLEQSSPSCVHSSPFPSCPPSPLSSSPALATAASADLAVSAASGGPSLLSLGDLTRAVQTFAFALREPPVALLAAVPPVLGPQVAQVFAKPAAENLEETREGTIGARTEEGREGGLSGNVSDAQSSQSPMREKDGYSTTQAGNADAPIKEEEEARGDTEGKQGKRSRAGGEQGRAEGCDSLGESRGGANDETRMLESLGDAGAEAAETSLEMVCMNTRKTLESLVRLDSQTRGVPRKLSVEFEGDSGEKCLADQGRPNLTYSLEEDPFWKLTEHTLTAFMKLLSLPFISPPRPSVVRTPDVQRSETLPGSTSTAGGDAATAAAPGSATFGTLSLSSSRDLPFSPSSSAALPLHCSLTSPFSLSTRSAAKADSSVGPASSVCSRSSSQEADRPVSAQWNLDRLRTVWHPHGVNTIGDAASCATLLLYPPVFFSAFKWWRNLRALERLTSTSSTDGLHLEALCSPDSSSSHPDSSAVKQQTESNETPSLRSSRTEAEQTAKATLKEAGLDSEKAPGVEAEAKRATETQREMPVLATGQVVIEVGEDGEEELHARKNRREDGMVTACQTPTNVNATRLSSAGVPAVVSASSSASSLSAAADSPSTSSSVGPVAGPRSWTSISSVPSAFPLREVDHVRTARFLCCIVVGIFDGLLPSNGASESPDGSTNSLSCSAFPQSASASPSSSPSSASSVSSSSASSSRRVAQLLALMEKNEVLVLECLRVAAKAVDESETRRRAACEGDARRRDTPEVQHGACGLRRGSEGALVGAPTARVINASFCQTGRRSAENERREEEISLIKDEKREEEERKQVASLQFHDEKEEARNPPLKTQTSIVETVEKIALLGWKCNTDFVVHEEVHSMLFTIDILLTPRKPSDAPL</sequence>
<comment type="caution">
    <text evidence="2">The sequence shown here is derived from an EMBL/GenBank/DDBJ whole genome shotgun (WGS) entry which is preliminary data.</text>
</comment>
<dbReference type="EMBL" id="AHZP02002114">
    <property type="protein sequence ID" value="KYK65002.1"/>
    <property type="molecule type" value="Genomic_DNA"/>
</dbReference>
<feature type="compositionally biased region" description="Polar residues" evidence="1">
    <location>
        <begin position="2234"/>
        <end position="2246"/>
    </location>
</feature>